<keyword evidence="14" id="KW-0282">Flagellum</keyword>
<evidence type="ECO:0000256" key="8">
    <source>
        <dbReference type="ARBA" id="ARBA00023143"/>
    </source>
</evidence>
<gene>
    <name evidence="14" type="ORF">GGR37_000082</name>
</gene>
<feature type="compositionally biased region" description="Acidic residues" evidence="10">
    <location>
        <begin position="488"/>
        <end position="505"/>
    </location>
</feature>
<keyword evidence="6 11" id="KW-1133">Transmembrane helix</keyword>
<feature type="region of interest" description="Disordered" evidence="10">
    <location>
        <begin position="285"/>
        <end position="354"/>
    </location>
</feature>
<dbReference type="InterPro" id="IPR013556">
    <property type="entry name" value="Flag_M-ring_C"/>
</dbReference>
<keyword evidence="15" id="KW-1185">Reference proteome</keyword>
<evidence type="ECO:0000259" key="13">
    <source>
        <dbReference type="Pfam" id="PF08345"/>
    </source>
</evidence>
<evidence type="ECO:0000256" key="1">
    <source>
        <dbReference type="ARBA" id="ARBA00004117"/>
    </source>
</evidence>
<evidence type="ECO:0000313" key="15">
    <source>
        <dbReference type="Proteomes" id="UP000538566"/>
    </source>
</evidence>
<evidence type="ECO:0000256" key="2">
    <source>
        <dbReference type="ARBA" id="ARBA00004651"/>
    </source>
</evidence>
<keyword evidence="8 9" id="KW-0975">Bacterial flagellum</keyword>
<dbReference type="Pfam" id="PF01514">
    <property type="entry name" value="YscJ_FliF"/>
    <property type="match status" value="1"/>
</dbReference>
<dbReference type="InterPro" id="IPR000067">
    <property type="entry name" value="FlgMring_FliF"/>
</dbReference>
<keyword evidence="14" id="KW-0969">Cilium</keyword>
<evidence type="ECO:0000256" key="6">
    <source>
        <dbReference type="ARBA" id="ARBA00022989"/>
    </source>
</evidence>
<evidence type="ECO:0000256" key="11">
    <source>
        <dbReference type="SAM" id="Phobius"/>
    </source>
</evidence>
<evidence type="ECO:0000256" key="7">
    <source>
        <dbReference type="ARBA" id="ARBA00023136"/>
    </source>
</evidence>
<dbReference type="NCBIfam" id="TIGR00206">
    <property type="entry name" value="fliF"/>
    <property type="match status" value="1"/>
</dbReference>
<dbReference type="Gene3D" id="3.30.300.30">
    <property type="match status" value="1"/>
</dbReference>
<comment type="function">
    <text evidence="9">The M ring may be actively involved in energy transduction.</text>
</comment>
<comment type="caution">
    <text evidence="14">The sequence shown here is derived from an EMBL/GenBank/DDBJ whole genome shotgun (WGS) entry which is preliminary data.</text>
</comment>
<organism evidence="14 15">
    <name type="scientific">Novosphingobium taihuense</name>
    <dbReference type="NCBI Taxonomy" id="260085"/>
    <lineage>
        <taxon>Bacteria</taxon>
        <taxon>Pseudomonadati</taxon>
        <taxon>Pseudomonadota</taxon>
        <taxon>Alphaproteobacteria</taxon>
        <taxon>Sphingomonadales</taxon>
        <taxon>Sphingomonadaceae</taxon>
        <taxon>Novosphingobium</taxon>
    </lineage>
</organism>
<sequence>MAEANPSATQAGSLTDPLAGGLGARAKAMLAQPSVRRMIPWFAGVSAAGLTGVLWLTMAPAPQRMLYSQLSDGERAEVTASLEKAGIPYQIDSATGAITVGEDDLYKARMAAASDGAIATPETGTQMLDKLPMGASRGLEGQRLQAARERELELTVMEIDGVEAVRVHLAEPEKSVFVRENVPPSASVMVKLKRGRQLSESQVRAIVNLVAGSVPGLSIDAVRVVDQHGALLSDPSGPDGDRLELQQRMEEKLRQQVAQLLTPMLGEGNFSSEIQLDLDMDQVTSARESYDKQGVVRSETQSASQQAGATTAQGVPGVTANTPPPATTAQAGAPQGTPTTAAAPAGANGESSSTRTYELGREVAVSNQTPGKIKRLSVAVALSAEIMAKAKPQDIEQIKQLVSAAVGADAARGDQVAVAVRAFKPADVTPAPFWETPWFATILRNAVALIAVLLVLLLGVRPLIKALKREPASGESKPLKKRKKGEAAEDEGKDEDEEETGEDSVETVTPEEVAQAIQPAQDPQTGVVDAEALARQVSLAQRLVVEKPDSAVVALKQMLKTPEEEGASA</sequence>
<feature type="transmembrane region" description="Helical" evidence="11">
    <location>
        <begin position="39"/>
        <end position="58"/>
    </location>
</feature>
<dbReference type="PANTHER" id="PTHR30046">
    <property type="entry name" value="FLAGELLAR M-RING PROTEIN"/>
    <property type="match status" value="1"/>
</dbReference>
<dbReference type="PRINTS" id="PR01009">
    <property type="entry name" value="FLGMRINGFLIF"/>
</dbReference>
<dbReference type="GO" id="GO:0003774">
    <property type="term" value="F:cytoskeletal motor activity"/>
    <property type="evidence" value="ECO:0007669"/>
    <property type="project" value="InterPro"/>
</dbReference>
<feature type="region of interest" description="Disordered" evidence="10">
    <location>
        <begin position="471"/>
        <end position="527"/>
    </location>
</feature>
<dbReference type="GO" id="GO:0071973">
    <property type="term" value="P:bacterial-type flagellum-dependent cell motility"/>
    <property type="evidence" value="ECO:0007669"/>
    <property type="project" value="InterPro"/>
</dbReference>
<evidence type="ECO:0000256" key="4">
    <source>
        <dbReference type="ARBA" id="ARBA00022475"/>
    </source>
</evidence>
<protein>
    <recommendedName>
        <fullName evidence="9">Flagellar M-ring protein</fullName>
    </recommendedName>
</protein>
<dbReference type="EMBL" id="JACHOA010000001">
    <property type="protein sequence ID" value="MBB4611836.1"/>
    <property type="molecule type" value="Genomic_DNA"/>
</dbReference>
<evidence type="ECO:0000256" key="5">
    <source>
        <dbReference type="ARBA" id="ARBA00022692"/>
    </source>
</evidence>
<dbReference type="OrthoDB" id="9807026at2"/>
<comment type="similarity">
    <text evidence="3 9">Belongs to the FliF family.</text>
</comment>
<feature type="compositionally biased region" description="Low complexity" evidence="10">
    <location>
        <begin position="300"/>
        <end position="349"/>
    </location>
</feature>
<proteinExistence type="inferred from homology"/>
<evidence type="ECO:0000256" key="10">
    <source>
        <dbReference type="SAM" id="MobiDB-lite"/>
    </source>
</evidence>
<keyword evidence="7 11" id="KW-0472">Membrane</keyword>
<dbReference type="GO" id="GO:0005886">
    <property type="term" value="C:plasma membrane"/>
    <property type="evidence" value="ECO:0007669"/>
    <property type="project" value="UniProtKB-SubCell"/>
</dbReference>
<reference evidence="14 15" key="1">
    <citation type="submission" date="2020-08" db="EMBL/GenBank/DDBJ databases">
        <title>Genomic Encyclopedia of Type Strains, Phase IV (KMG-IV): sequencing the most valuable type-strain genomes for metagenomic binning, comparative biology and taxonomic classification.</title>
        <authorList>
            <person name="Goeker M."/>
        </authorList>
    </citation>
    <scope>NUCLEOTIDE SEQUENCE [LARGE SCALE GENOMIC DNA]</scope>
    <source>
        <strain evidence="14 15">DSM 17507</strain>
    </source>
</reference>
<feature type="domain" description="Flagellar M-ring C-terminal" evidence="13">
    <location>
        <begin position="261"/>
        <end position="423"/>
    </location>
</feature>
<dbReference type="PIRSF" id="PIRSF004862">
    <property type="entry name" value="FliF"/>
    <property type="match status" value="1"/>
</dbReference>
<dbReference type="PANTHER" id="PTHR30046:SF0">
    <property type="entry name" value="FLAGELLAR M-RING PROTEIN"/>
    <property type="match status" value="1"/>
</dbReference>
<evidence type="ECO:0000313" key="14">
    <source>
        <dbReference type="EMBL" id="MBB4611836.1"/>
    </source>
</evidence>
<dbReference type="Pfam" id="PF08345">
    <property type="entry name" value="YscJ_FliF_C"/>
    <property type="match status" value="1"/>
</dbReference>
<evidence type="ECO:0000256" key="9">
    <source>
        <dbReference type="PIRNR" id="PIRNR004862"/>
    </source>
</evidence>
<dbReference type="Proteomes" id="UP000538566">
    <property type="component" value="Unassembled WGS sequence"/>
</dbReference>
<keyword evidence="5 11" id="KW-0812">Transmembrane</keyword>
<feature type="domain" description="Flagellar M-ring N-terminal" evidence="12">
    <location>
        <begin position="63"/>
        <end position="233"/>
    </location>
</feature>
<dbReference type="RefSeq" id="WP_144902814.1">
    <property type="nucleotide sequence ID" value="NZ_JACHOA010000001.1"/>
</dbReference>
<dbReference type="InterPro" id="IPR045851">
    <property type="entry name" value="AMP-bd_C_sf"/>
</dbReference>
<dbReference type="InterPro" id="IPR043427">
    <property type="entry name" value="YscJ/FliF"/>
</dbReference>
<comment type="subcellular location">
    <subcellularLocation>
        <location evidence="1 9">Bacterial flagellum basal body</location>
    </subcellularLocation>
    <subcellularLocation>
        <location evidence="2">Cell membrane</location>
        <topology evidence="2">Multi-pass membrane protein</topology>
    </subcellularLocation>
</comment>
<dbReference type="InterPro" id="IPR006182">
    <property type="entry name" value="FliF_N_dom"/>
</dbReference>
<feature type="transmembrane region" description="Helical" evidence="11">
    <location>
        <begin position="438"/>
        <end position="460"/>
    </location>
</feature>
<evidence type="ECO:0000256" key="3">
    <source>
        <dbReference type="ARBA" id="ARBA00007971"/>
    </source>
</evidence>
<name>A0A7W7ESI3_9SPHN</name>
<dbReference type="AlphaFoldDB" id="A0A7W7ESI3"/>
<dbReference type="GO" id="GO:0009431">
    <property type="term" value="C:bacterial-type flagellum basal body, MS ring"/>
    <property type="evidence" value="ECO:0007669"/>
    <property type="project" value="InterPro"/>
</dbReference>
<keyword evidence="4" id="KW-1003">Cell membrane</keyword>
<accession>A0A7W7ESI3</accession>
<evidence type="ECO:0000259" key="12">
    <source>
        <dbReference type="Pfam" id="PF01514"/>
    </source>
</evidence>
<keyword evidence="14" id="KW-0966">Cell projection</keyword>